<name>A0ABN1GZJ3_9ACTN</name>
<dbReference type="PROSITE" id="PS00061">
    <property type="entry name" value="ADH_SHORT"/>
    <property type="match status" value="1"/>
</dbReference>
<dbReference type="SUPFAM" id="SSF51735">
    <property type="entry name" value="NAD(P)-binding Rossmann-fold domains"/>
    <property type="match status" value="1"/>
</dbReference>
<dbReference type="InterPro" id="IPR002347">
    <property type="entry name" value="SDR_fam"/>
</dbReference>
<evidence type="ECO:0000256" key="2">
    <source>
        <dbReference type="ARBA" id="ARBA00023002"/>
    </source>
</evidence>
<dbReference type="Pfam" id="PF00106">
    <property type="entry name" value="adh_short"/>
    <property type="match status" value="1"/>
</dbReference>
<dbReference type="InterPro" id="IPR006171">
    <property type="entry name" value="TOPRIM_dom"/>
</dbReference>
<organism evidence="5 6">
    <name type="scientific">Sporichthya brevicatena</name>
    <dbReference type="NCBI Taxonomy" id="171442"/>
    <lineage>
        <taxon>Bacteria</taxon>
        <taxon>Bacillati</taxon>
        <taxon>Actinomycetota</taxon>
        <taxon>Actinomycetes</taxon>
        <taxon>Sporichthyales</taxon>
        <taxon>Sporichthyaceae</taxon>
        <taxon>Sporichthya</taxon>
    </lineage>
</organism>
<evidence type="ECO:0000313" key="6">
    <source>
        <dbReference type="Proteomes" id="UP001500957"/>
    </source>
</evidence>
<comment type="caution">
    <text evidence="5">The sequence shown here is derived from an EMBL/GenBank/DDBJ whole genome shotgun (WGS) entry which is preliminary data.</text>
</comment>
<dbReference type="RefSeq" id="WP_344606063.1">
    <property type="nucleotide sequence ID" value="NZ_BAAAHE010000024.1"/>
</dbReference>
<dbReference type="PANTHER" id="PTHR44196">
    <property type="entry name" value="DEHYDROGENASE/REDUCTASE SDR FAMILY MEMBER 7B"/>
    <property type="match status" value="1"/>
</dbReference>
<dbReference type="InterPro" id="IPR020904">
    <property type="entry name" value="Sc_DH/Rdtase_CS"/>
</dbReference>
<protein>
    <submittedName>
        <fullName evidence="5">SDR family oxidoreductase</fullName>
    </submittedName>
</protein>
<dbReference type="Gene3D" id="3.40.50.720">
    <property type="entry name" value="NAD(P)-binding Rossmann-like Domain"/>
    <property type="match status" value="1"/>
</dbReference>
<dbReference type="InterPro" id="IPR036291">
    <property type="entry name" value="NAD(P)-bd_dom_sf"/>
</dbReference>
<evidence type="ECO:0000313" key="5">
    <source>
        <dbReference type="EMBL" id="GAA0624585.1"/>
    </source>
</evidence>
<sequence length="294" mass="31673">MDRRILITGAASGLGRALARAAADDGARVLLTDRDAAAGELARLELAERLRERGGNPDRVAFLALDVRDDAAWDGAREWCAEHWGGLDVLVNNAGVAAAGPIADIPMADWDWILDINLKGAIRGVRTFVPMFEAQGAGHVVNIASLAGLMNLGNMASYNVTKAGVISLSETMRCELEPLGIRTTVVCPSFFATNLADTMRTTDPAFEVMARQAIAGDLFPGPKLTADDVARKVLRAVDRRKFLLLPHIETRLLYAMKRLAPTPFAKGLAAANQLVQKRFGTNSAGRLRATGRMR</sequence>
<dbReference type="PRINTS" id="PR00081">
    <property type="entry name" value="GDHRDH"/>
</dbReference>
<evidence type="ECO:0000259" key="4">
    <source>
        <dbReference type="PROSITE" id="PS50880"/>
    </source>
</evidence>
<dbReference type="PROSITE" id="PS50880">
    <property type="entry name" value="TOPRIM"/>
    <property type="match status" value="1"/>
</dbReference>
<reference evidence="5 6" key="1">
    <citation type="journal article" date="2019" name="Int. J. Syst. Evol. Microbiol.">
        <title>The Global Catalogue of Microorganisms (GCM) 10K type strain sequencing project: providing services to taxonomists for standard genome sequencing and annotation.</title>
        <authorList>
            <consortium name="The Broad Institute Genomics Platform"/>
            <consortium name="The Broad Institute Genome Sequencing Center for Infectious Disease"/>
            <person name="Wu L."/>
            <person name="Ma J."/>
        </authorList>
    </citation>
    <scope>NUCLEOTIDE SEQUENCE [LARGE SCALE GENOMIC DNA]</scope>
    <source>
        <strain evidence="5 6">JCM 10671</strain>
    </source>
</reference>
<dbReference type="Proteomes" id="UP001500957">
    <property type="component" value="Unassembled WGS sequence"/>
</dbReference>
<comment type="similarity">
    <text evidence="1 3">Belongs to the short-chain dehydrogenases/reductases (SDR) family.</text>
</comment>
<dbReference type="PANTHER" id="PTHR44196:SF1">
    <property type="entry name" value="DEHYDROGENASE_REDUCTASE SDR FAMILY MEMBER 7B"/>
    <property type="match status" value="1"/>
</dbReference>
<dbReference type="PRINTS" id="PR00080">
    <property type="entry name" value="SDRFAMILY"/>
</dbReference>
<keyword evidence="2" id="KW-0560">Oxidoreductase</keyword>
<keyword evidence="6" id="KW-1185">Reference proteome</keyword>
<evidence type="ECO:0000256" key="1">
    <source>
        <dbReference type="ARBA" id="ARBA00006484"/>
    </source>
</evidence>
<gene>
    <name evidence="5" type="ORF">GCM10009547_29680</name>
</gene>
<dbReference type="CDD" id="cd05233">
    <property type="entry name" value="SDR_c"/>
    <property type="match status" value="1"/>
</dbReference>
<evidence type="ECO:0000256" key="3">
    <source>
        <dbReference type="RuleBase" id="RU000363"/>
    </source>
</evidence>
<feature type="domain" description="Toprim" evidence="4">
    <location>
        <begin position="1"/>
        <end position="65"/>
    </location>
</feature>
<proteinExistence type="inferred from homology"/>
<dbReference type="EMBL" id="BAAAHE010000024">
    <property type="protein sequence ID" value="GAA0624585.1"/>
    <property type="molecule type" value="Genomic_DNA"/>
</dbReference>
<accession>A0ABN1GZJ3</accession>